<keyword evidence="4" id="KW-1185">Reference proteome</keyword>
<reference evidence="3" key="1">
    <citation type="journal article" date="2021" name="Sci. Rep.">
        <title>Diploid genomic architecture of Nitzschia inconspicua, an elite biomass production diatom.</title>
        <authorList>
            <person name="Oliver A."/>
            <person name="Podell S."/>
            <person name="Pinowska A."/>
            <person name="Traller J.C."/>
            <person name="Smith S.R."/>
            <person name="McClure R."/>
            <person name="Beliaev A."/>
            <person name="Bohutskyi P."/>
            <person name="Hill E.A."/>
            <person name="Rabines A."/>
            <person name="Zheng H."/>
            <person name="Allen L.Z."/>
            <person name="Kuo A."/>
            <person name="Grigoriev I.V."/>
            <person name="Allen A.E."/>
            <person name="Hazlebeck D."/>
            <person name="Allen E.E."/>
        </authorList>
    </citation>
    <scope>NUCLEOTIDE SEQUENCE</scope>
    <source>
        <strain evidence="3">Hildebrandi</strain>
    </source>
</reference>
<evidence type="ECO:0000313" key="4">
    <source>
        <dbReference type="Proteomes" id="UP000693970"/>
    </source>
</evidence>
<dbReference type="OrthoDB" id="52951at2759"/>
<feature type="compositionally biased region" description="Polar residues" evidence="1">
    <location>
        <begin position="420"/>
        <end position="434"/>
    </location>
</feature>
<accession>A0A9K3PGR3</accession>
<dbReference type="InterPro" id="IPR001478">
    <property type="entry name" value="PDZ"/>
</dbReference>
<reference evidence="3" key="2">
    <citation type="submission" date="2021-04" db="EMBL/GenBank/DDBJ databases">
        <authorList>
            <person name="Podell S."/>
        </authorList>
    </citation>
    <scope>NUCLEOTIDE SEQUENCE</scope>
    <source>
        <strain evidence="3">Hildebrandi</strain>
    </source>
</reference>
<comment type="caution">
    <text evidence="3">The sequence shown here is derived from an EMBL/GenBank/DDBJ whole genome shotgun (WGS) entry which is preliminary data.</text>
</comment>
<feature type="region of interest" description="Disordered" evidence="1">
    <location>
        <begin position="1"/>
        <end position="34"/>
    </location>
</feature>
<dbReference type="SMART" id="SM00228">
    <property type="entry name" value="PDZ"/>
    <property type="match status" value="2"/>
</dbReference>
<organism evidence="3 4">
    <name type="scientific">Nitzschia inconspicua</name>
    <dbReference type="NCBI Taxonomy" id="303405"/>
    <lineage>
        <taxon>Eukaryota</taxon>
        <taxon>Sar</taxon>
        <taxon>Stramenopiles</taxon>
        <taxon>Ochrophyta</taxon>
        <taxon>Bacillariophyta</taxon>
        <taxon>Bacillariophyceae</taxon>
        <taxon>Bacillariophycidae</taxon>
        <taxon>Bacillariales</taxon>
        <taxon>Bacillariaceae</taxon>
        <taxon>Nitzschia</taxon>
    </lineage>
</organism>
<proteinExistence type="predicted"/>
<feature type="compositionally biased region" description="Polar residues" evidence="1">
    <location>
        <begin position="544"/>
        <end position="559"/>
    </location>
</feature>
<sequence>MDGKDGTNGEDQSHAPVGLFATDQSLTEDPSDSNEIRFKAEQWSGTVGSSNENQEDVATRLGYQNVDSGEVSLPNEVTAQTYSLRDFDDPSTKGFIQRFDNLRKRISKQGSDGTSSATLASEVAATKAAKEEQTKKPSAVEMEMGKLHETDLESMRPSQISVTVIKHPTESYGLVLAQIEEDEKESVKIDKLIEEGLMHKTPLKVGDTLKTINSKKVTACDKVMEDLVAMDGPITLVAATPKGNPCVVQAFCRKPSKESLVGIGFHLLEHGVHKLLHISYLSPDGLLAHSSLSKGDIVLAINDIPCAEKSPLEAAALILESASAVNILALNPKHADRQHSGLESRAQKWLRGAKRVGIAIGGGTMVGVGLIFIPTLPPPFGEVLIVGGVSVLGTEFEAPKRLVRSTRDSLERAVGRTDAAMNQNSEESVSSEAPSTDVAPTNLPPSERTSECDVEVQPVRSFDIDSATLEAAVASTLDSRNISRANDKPKRTMQDRMKSFGRNYVLPFLDQVVGDRPHQECEVGVGTDAESPVVTNDDADSQMADATQIETTENDSLNTDVEAPGAVEGQETISDPDTDDDQRL</sequence>
<feature type="domain" description="PDZ" evidence="2">
    <location>
        <begin position="170"/>
        <end position="242"/>
    </location>
</feature>
<dbReference type="EMBL" id="JAGRRH010000021">
    <property type="protein sequence ID" value="KAG7347067.1"/>
    <property type="molecule type" value="Genomic_DNA"/>
</dbReference>
<evidence type="ECO:0000256" key="1">
    <source>
        <dbReference type="SAM" id="MobiDB-lite"/>
    </source>
</evidence>
<evidence type="ECO:0000313" key="3">
    <source>
        <dbReference type="EMBL" id="KAG7347067.1"/>
    </source>
</evidence>
<dbReference type="InterPro" id="IPR019099">
    <property type="entry name" value="Uncharacterised_PGPGW_TM"/>
</dbReference>
<dbReference type="AlphaFoldDB" id="A0A9K3PGR3"/>
<dbReference type="Pfam" id="PF09656">
    <property type="entry name" value="PGPGW"/>
    <property type="match status" value="1"/>
</dbReference>
<evidence type="ECO:0000259" key="2">
    <source>
        <dbReference type="SMART" id="SM00228"/>
    </source>
</evidence>
<name>A0A9K3PGR3_9STRA</name>
<feature type="compositionally biased region" description="Basic and acidic residues" evidence="1">
    <location>
        <begin position="1"/>
        <end position="13"/>
    </location>
</feature>
<feature type="region of interest" description="Disordered" evidence="1">
    <location>
        <begin position="407"/>
        <end position="451"/>
    </location>
</feature>
<feature type="region of interest" description="Disordered" evidence="1">
    <location>
        <begin position="521"/>
        <end position="584"/>
    </location>
</feature>
<dbReference type="Proteomes" id="UP000693970">
    <property type="component" value="Unassembled WGS sequence"/>
</dbReference>
<dbReference type="CDD" id="cd00136">
    <property type="entry name" value="PDZ_canonical"/>
    <property type="match status" value="1"/>
</dbReference>
<gene>
    <name evidence="3" type="ORF">IV203_006136</name>
</gene>
<protein>
    <submittedName>
        <fullName evidence="3">PDZ domain containing protein</fullName>
    </submittedName>
</protein>
<feature type="domain" description="PDZ" evidence="2">
    <location>
        <begin position="261"/>
        <end position="333"/>
    </location>
</feature>
<feature type="compositionally biased region" description="Acidic residues" evidence="1">
    <location>
        <begin position="574"/>
        <end position="584"/>
    </location>
</feature>